<dbReference type="EMBL" id="JAWDGP010001698">
    <property type="protein sequence ID" value="KAK3789068.1"/>
    <property type="molecule type" value="Genomic_DNA"/>
</dbReference>
<gene>
    <name evidence="1" type="ORF">RRG08_063783</name>
</gene>
<organism evidence="1 2">
    <name type="scientific">Elysia crispata</name>
    <name type="common">lettuce slug</name>
    <dbReference type="NCBI Taxonomy" id="231223"/>
    <lineage>
        <taxon>Eukaryota</taxon>
        <taxon>Metazoa</taxon>
        <taxon>Spiralia</taxon>
        <taxon>Lophotrochozoa</taxon>
        <taxon>Mollusca</taxon>
        <taxon>Gastropoda</taxon>
        <taxon>Heterobranchia</taxon>
        <taxon>Euthyneura</taxon>
        <taxon>Panpulmonata</taxon>
        <taxon>Sacoglossa</taxon>
        <taxon>Placobranchoidea</taxon>
        <taxon>Plakobranchidae</taxon>
        <taxon>Elysia</taxon>
    </lineage>
</organism>
<comment type="caution">
    <text evidence="1">The sequence shown here is derived from an EMBL/GenBank/DDBJ whole genome shotgun (WGS) entry which is preliminary data.</text>
</comment>
<sequence>MLIAYTDKIEDKVSRDATPAPQRERREKLWPSRGAILPLRQALTDARFVCPSGQSAVYHRSCHRLSGQWSPPALRLVWSLATPPPYVWLAGKHHAAVEHLRGEIKTWLRRRG</sequence>
<accession>A0AAE1AJZ8</accession>
<evidence type="ECO:0000313" key="2">
    <source>
        <dbReference type="Proteomes" id="UP001283361"/>
    </source>
</evidence>
<reference evidence="1" key="1">
    <citation type="journal article" date="2023" name="G3 (Bethesda)">
        <title>A reference genome for the long-term kleptoplast-retaining sea slug Elysia crispata morphotype clarki.</title>
        <authorList>
            <person name="Eastman K.E."/>
            <person name="Pendleton A.L."/>
            <person name="Shaikh M.A."/>
            <person name="Suttiyut T."/>
            <person name="Ogas R."/>
            <person name="Tomko P."/>
            <person name="Gavelis G."/>
            <person name="Widhalm J.R."/>
            <person name="Wisecaver J.H."/>
        </authorList>
    </citation>
    <scope>NUCLEOTIDE SEQUENCE</scope>
    <source>
        <strain evidence="1">ECLA1</strain>
    </source>
</reference>
<dbReference type="AlphaFoldDB" id="A0AAE1AJZ8"/>
<proteinExistence type="predicted"/>
<name>A0AAE1AJZ8_9GAST</name>
<evidence type="ECO:0000313" key="1">
    <source>
        <dbReference type="EMBL" id="KAK3789068.1"/>
    </source>
</evidence>
<protein>
    <submittedName>
        <fullName evidence="1">Uncharacterized protein</fullName>
    </submittedName>
</protein>
<keyword evidence="2" id="KW-1185">Reference proteome</keyword>
<dbReference type="Proteomes" id="UP001283361">
    <property type="component" value="Unassembled WGS sequence"/>
</dbReference>